<dbReference type="Proteomes" id="UP000051378">
    <property type="component" value="Unassembled WGS sequence"/>
</dbReference>
<gene>
    <name evidence="1" type="ORF">FC86_GL000525</name>
</gene>
<proteinExistence type="predicted"/>
<accession>A0A0R2DUV9</accession>
<keyword evidence="2" id="KW-1185">Reference proteome</keyword>
<dbReference type="EMBL" id="AYZL01000019">
    <property type="protein sequence ID" value="KRN03997.1"/>
    <property type="molecule type" value="Genomic_DNA"/>
</dbReference>
<evidence type="ECO:0000313" key="1">
    <source>
        <dbReference type="EMBL" id="KRN03997.1"/>
    </source>
</evidence>
<sequence length="60" mass="6981">MTVNLKEKYQQLSQLEEKVAQDLYQAYQTKSPLQMADYEEAVKTERSGLSCTKTRYGTEK</sequence>
<comment type="caution">
    <text evidence="1">The sequence shown here is derived from an EMBL/GenBank/DDBJ whole genome shotgun (WGS) entry which is preliminary data.</text>
</comment>
<protein>
    <submittedName>
        <fullName evidence="1">Uncharacterized protein</fullName>
    </submittedName>
</protein>
<name>A0A0R2DUV9_9LACO</name>
<dbReference type="STRING" id="1423744.FC86_GL000525"/>
<dbReference type="PATRIC" id="fig|1423744.4.peg.541"/>
<dbReference type="AlphaFoldDB" id="A0A0R2DUV9"/>
<organism evidence="1 2">
    <name type="scientific">Holzapfeliella floricola DSM 23037 = JCM 16512</name>
    <dbReference type="NCBI Taxonomy" id="1423744"/>
    <lineage>
        <taxon>Bacteria</taxon>
        <taxon>Bacillati</taxon>
        <taxon>Bacillota</taxon>
        <taxon>Bacilli</taxon>
        <taxon>Lactobacillales</taxon>
        <taxon>Lactobacillaceae</taxon>
        <taxon>Holzapfeliella</taxon>
    </lineage>
</organism>
<evidence type="ECO:0000313" key="2">
    <source>
        <dbReference type="Proteomes" id="UP000051378"/>
    </source>
</evidence>
<reference evidence="1 2" key="1">
    <citation type="journal article" date="2015" name="Genome Announc.">
        <title>Expanding the biotechnology potential of lactobacilli through comparative genomics of 213 strains and associated genera.</title>
        <authorList>
            <person name="Sun Z."/>
            <person name="Harris H.M."/>
            <person name="McCann A."/>
            <person name="Guo C."/>
            <person name="Argimon S."/>
            <person name="Zhang W."/>
            <person name="Yang X."/>
            <person name="Jeffery I.B."/>
            <person name="Cooney J.C."/>
            <person name="Kagawa T.F."/>
            <person name="Liu W."/>
            <person name="Song Y."/>
            <person name="Salvetti E."/>
            <person name="Wrobel A."/>
            <person name="Rasinkangas P."/>
            <person name="Parkhill J."/>
            <person name="Rea M.C."/>
            <person name="O'Sullivan O."/>
            <person name="Ritari J."/>
            <person name="Douillard F.P."/>
            <person name="Paul Ross R."/>
            <person name="Yang R."/>
            <person name="Briner A.E."/>
            <person name="Felis G.E."/>
            <person name="de Vos W.M."/>
            <person name="Barrangou R."/>
            <person name="Klaenhammer T.R."/>
            <person name="Caufield P.W."/>
            <person name="Cui Y."/>
            <person name="Zhang H."/>
            <person name="O'Toole P.W."/>
        </authorList>
    </citation>
    <scope>NUCLEOTIDE SEQUENCE [LARGE SCALE GENOMIC DNA]</scope>
    <source>
        <strain evidence="1 2">DSM 23037</strain>
    </source>
</reference>